<evidence type="ECO:0000313" key="2">
    <source>
        <dbReference type="Proteomes" id="UP000007703"/>
    </source>
</evidence>
<evidence type="ECO:0000313" key="1">
    <source>
        <dbReference type="EMBL" id="EEQ40712.1"/>
    </source>
</evidence>
<evidence type="ECO:0008006" key="3">
    <source>
        <dbReference type="Google" id="ProtNLM"/>
    </source>
</evidence>
<dbReference type="VEuPathDB" id="FungiDB:CLUG_04840"/>
<dbReference type="GO" id="GO:0003677">
    <property type="term" value="F:DNA binding"/>
    <property type="evidence" value="ECO:0007669"/>
    <property type="project" value="TreeGrafter"/>
</dbReference>
<dbReference type="AlphaFoldDB" id="C4Y9Z2"/>
<accession>C4Y9Z2</accession>
<proteinExistence type="predicted"/>
<dbReference type="HOGENOM" id="CLU_927505_0_0_1"/>
<dbReference type="InterPro" id="IPR018608">
    <property type="entry name" value="Gti1/Pac2"/>
</dbReference>
<reference evidence="1 2" key="1">
    <citation type="journal article" date="2009" name="Nature">
        <title>Evolution of pathogenicity and sexual reproduction in eight Candida genomes.</title>
        <authorList>
            <person name="Butler G."/>
            <person name="Rasmussen M.D."/>
            <person name="Lin M.F."/>
            <person name="Santos M.A."/>
            <person name="Sakthikumar S."/>
            <person name="Munro C.A."/>
            <person name="Rheinbay E."/>
            <person name="Grabherr M."/>
            <person name="Forche A."/>
            <person name="Reedy J.L."/>
            <person name="Agrafioti I."/>
            <person name="Arnaud M.B."/>
            <person name="Bates S."/>
            <person name="Brown A.J."/>
            <person name="Brunke S."/>
            <person name="Costanzo M.C."/>
            <person name="Fitzpatrick D.A."/>
            <person name="de Groot P.W."/>
            <person name="Harris D."/>
            <person name="Hoyer L.L."/>
            <person name="Hube B."/>
            <person name="Klis F.M."/>
            <person name="Kodira C."/>
            <person name="Lennard N."/>
            <person name="Logue M.E."/>
            <person name="Martin R."/>
            <person name="Neiman A.M."/>
            <person name="Nikolaou E."/>
            <person name="Quail M.A."/>
            <person name="Quinn J."/>
            <person name="Santos M.C."/>
            <person name="Schmitzberger F.F."/>
            <person name="Sherlock G."/>
            <person name="Shah P."/>
            <person name="Silverstein K.A."/>
            <person name="Skrzypek M.S."/>
            <person name="Soll D."/>
            <person name="Staggs R."/>
            <person name="Stansfield I."/>
            <person name="Stumpf M.P."/>
            <person name="Sudbery P.E."/>
            <person name="Srikantha T."/>
            <person name="Zeng Q."/>
            <person name="Berman J."/>
            <person name="Berriman M."/>
            <person name="Heitman J."/>
            <person name="Gow N.A."/>
            <person name="Lorenz M.C."/>
            <person name="Birren B.W."/>
            <person name="Kellis M."/>
            <person name="Cuomo C.A."/>
        </authorList>
    </citation>
    <scope>NUCLEOTIDE SEQUENCE [LARGE SCALE GENOMIC DNA]</scope>
    <source>
        <strain evidence="1 2">ATCC 42720</strain>
    </source>
</reference>
<dbReference type="PANTHER" id="PTHR28027">
    <property type="entry name" value="TRANSCRIPTIONAL REGULATOR MIT1"/>
    <property type="match status" value="1"/>
</dbReference>
<dbReference type="PANTHER" id="PTHR28027:SF1">
    <property type="entry name" value="CAMP INDEPENDENT REGULATORY PROTEIN (AFU_ORTHOLOGUE AFUA_3G09640)"/>
    <property type="match status" value="1"/>
</dbReference>
<organism evidence="1 2">
    <name type="scientific">Clavispora lusitaniae (strain ATCC 42720)</name>
    <name type="common">Yeast</name>
    <name type="synonym">Candida lusitaniae</name>
    <dbReference type="NCBI Taxonomy" id="306902"/>
    <lineage>
        <taxon>Eukaryota</taxon>
        <taxon>Fungi</taxon>
        <taxon>Dikarya</taxon>
        <taxon>Ascomycota</taxon>
        <taxon>Saccharomycotina</taxon>
        <taxon>Pichiomycetes</taxon>
        <taxon>Metschnikowiaceae</taxon>
        <taxon>Clavispora</taxon>
    </lineage>
</organism>
<name>C4Y9Z2_CLAL4</name>
<dbReference type="KEGG" id="clu:CLUG_04840"/>
<dbReference type="Proteomes" id="UP000007703">
    <property type="component" value="Unassembled WGS sequence"/>
</dbReference>
<sequence length="300" mass="34305">MSIIPNYPQTAVIETYHGSVLTLEDALLILEGTCQNLLSKRRKRLNDFERLSITSGTIFVWCQTKGGMQRWTDGRSWSPSKVKGPFLIYYELDKSRNLLPNGLVKQTLSLTTTQNEKLHLVCYYKIKERMEGVLPGKIPSKDPLLSHLRLDPNAYSILRSRFRMTRLPMCEPFQAYSAQTYFPVTNFLYTPSYSSQQFQYSPPAMSLYSHMPPMTPHTMTEPVYIPPGSISQREPQVISQQYQVYQHAQLQARQYVDGSPTCFTVPQLPVPLSKLCLPPMQSGNSTSVQRAVDPRQECPR</sequence>
<dbReference type="Pfam" id="PF09729">
    <property type="entry name" value="Gti1_Pac2"/>
    <property type="match status" value="1"/>
</dbReference>
<dbReference type="OrthoDB" id="5572844at2759"/>
<gene>
    <name evidence="1" type="ORF">CLUG_04840</name>
</gene>
<dbReference type="InParanoid" id="C4Y9Z2"/>
<dbReference type="EMBL" id="CH408081">
    <property type="protein sequence ID" value="EEQ40712.1"/>
    <property type="molecule type" value="Genomic_DNA"/>
</dbReference>
<protein>
    <recommendedName>
        <fullName evidence="3">cAMP-independent regulatory protein</fullName>
    </recommendedName>
</protein>